<dbReference type="Gene3D" id="3.30.110.170">
    <property type="entry name" value="Protein of unknown function (DUF541), domain 1"/>
    <property type="match status" value="1"/>
</dbReference>
<dbReference type="EMBL" id="ML996082">
    <property type="protein sequence ID" value="KAF2155800.1"/>
    <property type="molecule type" value="Genomic_DNA"/>
</dbReference>
<dbReference type="GO" id="GO:0006974">
    <property type="term" value="P:DNA damage response"/>
    <property type="evidence" value="ECO:0007669"/>
    <property type="project" value="TreeGrafter"/>
</dbReference>
<feature type="region of interest" description="Disordered" evidence="1">
    <location>
        <begin position="100"/>
        <end position="122"/>
    </location>
</feature>
<keyword evidence="3" id="KW-1185">Reference proteome</keyword>
<name>A0A9P4J9V2_9PEZI</name>
<proteinExistence type="predicted"/>
<accession>A0A9P4J9V2</accession>
<dbReference type="Pfam" id="PF04402">
    <property type="entry name" value="SIMPL"/>
    <property type="match status" value="1"/>
</dbReference>
<dbReference type="PANTHER" id="PTHR34387">
    <property type="entry name" value="SLR1258 PROTEIN"/>
    <property type="match status" value="1"/>
</dbReference>
<evidence type="ECO:0000313" key="3">
    <source>
        <dbReference type="Proteomes" id="UP000799439"/>
    </source>
</evidence>
<feature type="region of interest" description="Disordered" evidence="1">
    <location>
        <begin position="1"/>
        <end position="77"/>
    </location>
</feature>
<organism evidence="2 3">
    <name type="scientific">Myriangium duriaei CBS 260.36</name>
    <dbReference type="NCBI Taxonomy" id="1168546"/>
    <lineage>
        <taxon>Eukaryota</taxon>
        <taxon>Fungi</taxon>
        <taxon>Dikarya</taxon>
        <taxon>Ascomycota</taxon>
        <taxon>Pezizomycotina</taxon>
        <taxon>Dothideomycetes</taxon>
        <taxon>Dothideomycetidae</taxon>
        <taxon>Myriangiales</taxon>
        <taxon>Myriangiaceae</taxon>
        <taxon>Myriangium</taxon>
    </lineage>
</organism>
<reference evidence="2" key="1">
    <citation type="journal article" date="2020" name="Stud. Mycol.">
        <title>101 Dothideomycetes genomes: a test case for predicting lifestyles and emergence of pathogens.</title>
        <authorList>
            <person name="Haridas S."/>
            <person name="Albert R."/>
            <person name="Binder M."/>
            <person name="Bloem J."/>
            <person name="Labutti K."/>
            <person name="Salamov A."/>
            <person name="Andreopoulos B."/>
            <person name="Baker S."/>
            <person name="Barry K."/>
            <person name="Bills G."/>
            <person name="Bluhm B."/>
            <person name="Cannon C."/>
            <person name="Castanera R."/>
            <person name="Culley D."/>
            <person name="Daum C."/>
            <person name="Ezra D."/>
            <person name="Gonzalez J."/>
            <person name="Henrissat B."/>
            <person name="Kuo A."/>
            <person name="Liang C."/>
            <person name="Lipzen A."/>
            <person name="Lutzoni F."/>
            <person name="Magnuson J."/>
            <person name="Mondo S."/>
            <person name="Nolan M."/>
            <person name="Ohm R."/>
            <person name="Pangilinan J."/>
            <person name="Park H.-J."/>
            <person name="Ramirez L."/>
            <person name="Alfaro M."/>
            <person name="Sun H."/>
            <person name="Tritt A."/>
            <person name="Yoshinaga Y."/>
            <person name="Zwiers L.-H."/>
            <person name="Turgeon B."/>
            <person name="Goodwin S."/>
            <person name="Spatafora J."/>
            <person name="Crous P."/>
            <person name="Grigoriev I."/>
        </authorList>
    </citation>
    <scope>NUCLEOTIDE SEQUENCE</scope>
    <source>
        <strain evidence="2">CBS 260.36</strain>
    </source>
</reference>
<gene>
    <name evidence="2" type="ORF">K461DRAFT_81700</name>
</gene>
<evidence type="ECO:0008006" key="4">
    <source>
        <dbReference type="Google" id="ProtNLM"/>
    </source>
</evidence>
<dbReference type="Proteomes" id="UP000799439">
    <property type="component" value="Unassembled WGS sequence"/>
</dbReference>
<protein>
    <recommendedName>
        <fullName evidence="4">DUF541 domain-containing protein</fullName>
    </recommendedName>
</protein>
<sequence>MSQPVSITINGSSESTLYPERGEVSLRISDSGPDPSHVSSEVRRVTREVRSTIEALKAQDYNPSDDADASSCTTTTTAPTTPVKKIVSFTATALQTRSWTEHDDDYSSSSRRKAKPKPKTHEASVRLTAKFASFSALGAFASSLADAPLVTIEGVSWSLTDATQATLRATAIKKAYDDALAKAVAFSEAMGRGGVVPVEVRTHSDGMEVQYGGRPGYGAMMMSRRAVPGGGAGDEGVDPVPKDVAYQISCEVKFECR</sequence>
<feature type="compositionally biased region" description="Basic and acidic residues" evidence="1">
    <location>
        <begin position="40"/>
        <end position="51"/>
    </location>
</feature>
<dbReference type="AlphaFoldDB" id="A0A9P4J9V2"/>
<dbReference type="PANTHER" id="PTHR34387:SF1">
    <property type="entry name" value="PERIPLASMIC IMMUNOGENIC PROTEIN"/>
    <property type="match status" value="1"/>
</dbReference>
<dbReference type="InterPro" id="IPR007497">
    <property type="entry name" value="SIMPL/DUF541"/>
</dbReference>
<comment type="caution">
    <text evidence="2">The sequence shown here is derived from an EMBL/GenBank/DDBJ whole genome shotgun (WGS) entry which is preliminary data.</text>
</comment>
<dbReference type="InterPro" id="IPR052022">
    <property type="entry name" value="26kDa_periplasmic_antigen"/>
</dbReference>
<evidence type="ECO:0000313" key="2">
    <source>
        <dbReference type="EMBL" id="KAF2155800.1"/>
    </source>
</evidence>
<evidence type="ECO:0000256" key="1">
    <source>
        <dbReference type="SAM" id="MobiDB-lite"/>
    </source>
</evidence>
<feature type="compositionally biased region" description="Polar residues" evidence="1">
    <location>
        <begin position="1"/>
        <end position="16"/>
    </location>
</feature>
<dbReference type="OrthoDB" id="3335918at2759"/>